<dbReference type="InterPro" id="IPR036396">
    <property type="entry name" value="Cyt_P450_sf"/>
</dbReference>
<evidence type="ECO:0000256" key="8">
    <source>
        <dbReference type="RuleBase" id="RU000461"/>
    </source>
</evidence>
<keyword evidence="5 7" id="KW-0408">Iron</keyword>
<dbReference type="GO" id="GO:0004497">
    <property type="term" value="F:monooxygenase activity"/>
    <property type="evidence" value="ECO:0007669"/>
    <property type="project" value="UniProtKB-KW"/>
</dbReference>
<organism evidence="10 11">
    <name type="scientific">Helicocarpus griseus UAMH5409</name>
    <dbReference type="NCBI Taxonomy" id="1447875"/>
    <lineage>
        <taxon>Eukaryota</taxon>
        <taxon>Fungi</taxon>
        <taxon>Dikarya</taxon>
        <taxon>Ascomycota</taxon>
        <taxon>Pezizomycotina</taxon>
        <taxon>Eurotiomycetes</taxon>
        <taxon>Eurotiomycetidae</taxon>
        <taxon>Onygenales</taxon>
        <taxon>Ajellomycetaceae</taxon>
        <taxon>Helicocarpus</taxon>
    </lineage>
</organism>
<keyword evidence="9" id="KW-0812">Transmembrane</keyword>
<evidence type="ECO:0000256" key="6">
    <source>
        <dbReference type="ARBA" id="ARBA00023033"/>
    </source>
</evidence>
<sequence length="546" mass="62552">MLSKLISQFSISLWWPWLLLGVVAPLIVKRAMRNASKEAKIRQCGGHAPQYRGWLPFGLSFIVDFRSAVSSDDCLKFCSNTFVRLCRGRKNPYTVEATVAGQRIIVTADPENIKAILATQFWEFEKGAKFRRDWVDMLGHSIFNSDGQAWHDARARLRPVFSRERISDLECFERHVQDLLPLLGTEGETVDMKDLSLRFTLDASADFTLGANLETLKKPENEFGACFERSRHFKVQRERSAPFKFLVPKSRYLPYIQYIEFFMDPIIQETMEQVKAEAAGQRPSKKQRGYTLLHACAEISTDQRFLRDELITALFAGRDNTAMALTWTLYELARHPDVVDELRRVIETTIGFEHQPTYDDLKGMKILSNMVSETLRLYPGVPLNTRACVKDTSLPRGGGPDGDGPIGVPAGTGIIISYHMLQLNSSLYPPASDSFPPANEWHPGRWDTWFPQPWSYIPFHGGPRFCLGQQLAIMEISYVLVRIFQQYSGVELRMKETGLVEKHGSKWERREEREPELAERFMEKRPRMAAEIMLYPRGGVRLGFLK</sequence>
<keyword evidence="6 8" id="KW-0503">Monooxygenase</keyword>
<evidence type="ECO:0000256" key="2">
    <source>
        <dbReference type="ARBA" id="ARBA00010617"/>
    </source>
</evidence>
<evidence type="ECO:0000256" key="7">
    <source>
        <dbReference type="PIRSR" id="PIRSR602401-1"/>
    </source>
</evidence>
<dbReference type="Gene3D" id="1.10.630.10">
    <property type="entry name" value="Cytochrome P450"/>
    <property type="match status" value="1"/>
</dbReference>
<reference evidence="10 11" key="1">
    <citation type="submission" date="2017-10" db="EMBL/GenBank/DDBJ databases">
        <title>Comparative genomics in systemic dimorphic fungi from Ajellomycetaceae.</title>
        <authorList>
            <person name="Munoz J.F."/>
            <person name="Mcewen J.G."/>
            <person name="Clay O.K."/>
            <person name="Cuomo C.A."/>
        </authorList>
    </citation>
    <scope>NUCLEOTIDE SEQUENCE [LARGE SCALE GENOMIC DNA]</scope>
    <source>
        <strain evidence="10 11">UAMH5409</strain>
    </source>
</reference>
<evidence type="ECO:0000256" key="4">
    <source>
        <dbReference type="ARBA" id="ARBA00023002"/>
    </source>
</evidence>
<feature type="binding site" description="axial binding residue" evidence="7">
    <location>
        <position position="466"/>
    </location>
    <ligand>
        <name>heme</name>
        <dbReference type="ChEBI" id="CHEBI:30413"/>
    </ligand>
    <ligandPart>
        <name>Fe</name>
        <dbReference type="ChEBI" id="CHEBI:18248"/>
    </ligandPart>
</feature>
<dbReference type="GO" id="GO:0005506">
    <property type="term" value="F:iron ion binding"/>
    <property type="evidence" value="ECO:0007669"/>
    <property type="project" value="InterPro"/>
</dbReference>
<dbReference type="PANTHER" id="PTHR24287:SF5">
    <property type="entry name" value="P450, PUTATIVE (EUROFUNG)-RELATED"/>
    <property type="match status" value="1"/>
</dbReference>
<dbReference type="OrthoDB" id="1470350at2759"/>
<accession>A0A2B7Y3D2</accession>
<evidence type="ECO:0008006" key="12">
    <source>
        <dbReference type="Google" id="ProtNLM"/>
    </source>
</evidence>
<comment type="cofactor">
    <cofactor evidence="1 7">
        <name>heme</name>
        <dbReference type="ChEBI" id="CHEBI:30413"/>
    </cofactor>
</comment>
<evidence type="ECO:0000256" key="5">
    <source>
        <dbReference type="ARBA" id="ARBA00023004"/>
    </source>
</evidence>
<feature type="transmembrane region" description="Helical" evidence="9">
    <location>
        <begin position="6"/>
        <end position="28"/>
    </location>
</feature>
<dbReference type="InterPro" id="IPR002401">
    <property type="entry name" value="Cyt_P450_E_grp-I"/>
</dbReference>
<gene>
    <name evidence="10" type="ORF">AJ79_02315</name>
</gene>
<keyword evidence="4 8" id="KW-0560">Oxidoreductase</keyword>
<keyword evidence="9" id="KW-0472">Membrane</keyword>
<keyword evidence="7 8" id="KW-0349">Heme</keyword>
<evidence type="ECO:0000313" key="10">
    <source>
        <dbReference type="EMBL" id="PGH15533.1"/>
    </source>
</evidence>
<dbReference type="GO" id="GO:0016705">
    <property type="term" value="F:oxidoreductase activity, acting on paired donors, with incorporation or reduction of molecular oxygen"/>
    <property type="evidence" value="ECO:0007669"/>
    <property type="project" value="InterPro"/>
</dbReference>
<name>A0A2B7Y3D2_9EURO</name>
<dbReference type="InterPro" id="IPR001128">
    <property type="entry name" value="Cyt_P450"/>
</dbReference>
<keyword evidence="9" id="KW-1133">Transmembrane helix</keyword>
<dbReference type="Proteomes" id="UP000223968">
    <property type="component" value="Unassembled WGS sequence"/>
</dbReference>
<evidence type="ECO:0000256" key="3">
    <source>
        <dbReference type="ARBA" id="ARBA00022723"/>
    </source>
</evidence>
<dbReference type="EMBL" id="PDNB01000024">
    <property type="protein sequence ID" value="PGH15533.1"/>
    <property type="molecule type" value="Genomic_DNA"/>
</dbReference>
<comment type="similarity">
    <text evidence="2 8">Belongs to the cytochrome P450 family.</text>
</comment>
<dbReference type="GO" id="GO:0020037">
    <property type="term" value="F:heme binding"/>
    <property type="evidence" value="ECO:0007669"/>
    <property type="project" value="InterPro"/>
</dbReference>
<dbReference type="STRING" id="1447875.A0A2B7Y3D2"/>
<proteinExistence type="inferred from homology"/>
<dbReference type="PRINTS" id="PR00463">
    <property type="entry name" value="EP450I"/>
</dbReference>
<keyword evidence="11" id="KW-1185">Reference proteome</keyword>
<dbReference type="InterPro" id="IPR047146">
    <property type="entry name" value="Cyt_P450_E_CYP52_fungi"/>
</dbReference>
<evidence type="ECO:0000256" key="1">
    <source>
        <dbReference type="ARBA" id="ARBA00001971"/>
    </source>
</evidence>
<evidence type="ECO:0000256" key="9">
    <source>
        <dbReference type="SAM" id="Phobius"/>
    </source>
</evidence>
<dbReference type="PROSITE" id="PS00086">
    <property type="entry name" value="CYTOCHROME_P450"/>
    <property type="match status" value="1"/>
</dbReference>
<dbReference type="Pfam" id="PF00067">
    <property type="entry name" value="p450"/>
    <property type="match status" value="1"/>
</dbReference>
<dbReference type="SUPFAM" id="SSF48264">
    <property type="entry name" value="Cytochrome P450"/>
    <property type="match status" value="1"/>
</dbReference>
<dbReference type="PRINTS" id="PR00385">
    <property type="entry name" value="P450"/>
</dbReference>
<comment type="caution">
    <text evidence="10">The sequence shown here is derived from an EMBL/GenBank/DDBJ whole genome shotgun (WGS) entry which is preliminary data.</text>
</comment>
<dbReference type="AlphaFoldDB" id="A0A2B7Y3D2"/>
<evidence type="ECO:0000313" key="11">
    <source>
        <dbReference type="Proteomes" id="UP000223968"/>
    </source>
</evidence>
<protein>
    <recommendedName>
        <fullName evidence="12">Cytochrome P450 52A11</fullName>
    </recommendedName>
</protein>
<keyword evidence="3 7" id="KW-0479">Metal-binding</keyword>
<dbReference type="PANTHER" id="PTHR24287">
    <property type="entry name" value="P450, PUTATIVE (EUROFUNG)-RELATED"/>
    <property type="match status" value="1"/>
</dbReference>
<dbReference type="InterPro" id="IPR017972">
    <property type="entry name" value="Cyt_P450_CS"/>
</dbReference>